<dbReference type="EMBL" id="KK583255">
    <property type="protein sequence ID" value="KDO23324.1"/>
    <property type="molecule type" value="Genomic_DNA"/>
</dbReference>
<feature type="transmembrane region" description="Helical" evidence="8">
    <location>
        <begin position="175"/>
        <end position="193"/>
    </location>
</feature>
<dbReference type="RefSeq" id="XP_012205976.1">
    <property type="nucleotide sequence ID" value="XM_012350586.1"/>
</dbReference>
<evidence type="ECO:0000256" key="7">
    <source>
        <dbReference type="ARBA" id="ARBA00025800"/>
    </source>
</evidence>
<gene>
    <name evidence="10" type="ORF">SPRG_11638</name>
</gene>
<dbReference type="OMA" id="CMPIRRV"/>
<dbReference type="GO" id="GO:0016192">
    <property type="term" value="P:vesicle-mediated transport"/>
    <property type="evidence" value="ECO:0007669"/>
    <property type="project" value="InterPro"/>
</dbReference>
<dbReference type="VEuPathDB" id="FungiDB:SPRG_11638"/>
<keyword evidence="2 8" id="KW-0813">Transport</keyword>
<dbReference type="PANTHER" id="PTHR23137:SF6">
    <property type="entry name" value="VESICLE TRANSPORT PROTEIN"/>
    <property type="match status" value="1"/>
</dbReference>
<evidence type="ECO:0000313" key="10">
    <source>
        <dbReference type="EMBL" id="KDO23324.1"/>
    </source>
</evidence>
<protein>
    <recommendedName>
        <fullName evidence="8">Vesicle transport protein</fullName>
    </recommendedName>
</protein>
<dbReference type="KEGG" id="spar:SPRG_11638"/>
<dbReference type="AlphaFoldDB" id="A0A067BXS5"/>
<dbReference type="Pfam" id="PF04178">
    <property type="entry name" value="Got1"/>
    <property type="match status" value="1"/>
</dbReference>
<reference evidence="10 11" key="1">
    <citation type="journal article" date="2013" name="PLoS Genet.">
        <title>Distinctive expansion of potential virulence genes in the genome of the oomycete fish pathogen Saprolegnia parasitica.</title>
        <authorList>
            <person name="Jiang R.H."/>
            <person name="de Bruijn I."/>
            <person name="Haas B.J."/>
            <person name="Belmonte R."/>
            <person name="Lobach L."/>
            <person name="Christie J."/>
            <person name="van den Ackerveken G."/>
            <person name="Bottin A."/>
            <person name="Bulone V."/>
            <person name="Diaz-Moreno S.M."/>
            <person name="Dumas B."/>
            <person name="Fan L."/>
            <person name="Gaulin E."/>
            <person name="Govers F."/>
            <person name="Grenville-Briggs L.J."/>
            <person name="Horner N.R."/>
            <person name="Levin J.Z."/>
            <person name="Mammella M."/>
            <person name="Meijer H.J."/>
            <person name="Morris P."/>
            <person name="Nusbaum C."/>
            <person name="Oome S."/>
            <person name="Phillips A.J."/>
            <person name="van Rooyen D."/>
            <person name="Rzeszutek E."/>
            <person name="Saraiva M."/>
            <person name="Secombes C.J."/>
            <person name="Seidl M.F."/>
            <person name="Snel B."/>
            <person name="Stassen J.H."/>
            <person name="Sykes S."/>
            <person name="Tripathy S."/>
            <person name="van den Berg H."/>
            <person name="Vega-Arreguin J.C."/>
            <person name="Wawra S."/>
            <person name="Young S.K."/>
            <person name="Zeng Q."/>
            <person name="Dieguez-Uribeondo J."/>
            <person name="Russ C."/>
            <person name="Tyler B.M."/>
            <person name="van West P."/>
        </authorList>
    </citation>
    <scope>NUCLEOTIDE SEQUENCE [LARGE SCALE GENOMIC DNA]</scope>
    <source>
        <strain evidence="10 11">CBS 223.65</strain>
    </source>
</reference>
<feature type="transmembrane region" description="Helical" evidence="8">
    <location>
        <begin position="139"/>
        <end position="163"/>
    </location>
</feature>
<keyword evidence="5 8" id="KW-1133">Transmembrane helix</keyword>
<dbReference type="STRING" id="695850.A0A067BXS5"/>
<dbReference type="OrthoDB" id="73614at2759"/>
<organism evidence="10 11">
    <name type="scientific">Saprolegnia parasitica (strain CBS 223.65)</name>
    <dbReference type="NCBI Taxonomy" id="695850"/>
    <lineage>
        <taxon>Eukaryota</taxon>
        <taxon>Sar</taxon>
        <taxon>Stramenopiles</taxon>
        <taxon>Oomycota</taxon>
        <taxon>Saprolegniomycetes</taxon>
        <taxon>Saprolegniales</taxon>
        <taxon>Saprolegniaceae</taxon>
        <taxon>Saprolegnia</taxon>
    </lineage>
</organism>
<keyword evidence="4 8" id="KW-0653">Protein transport</keyword>
<feature type="region of interest" description="Disordered" evidence="9">
    <location>
        <begin position="63"/>
        <end position="93"/>
    </location>
</feature>
<evidence type="ECO:0000256" key="6">
    <source>
        <dbReference type="ARBA" id="ARBA00023136"/>
    </source>
</evidence>
<dbReference type="GO" id="GO:0005737">
    <property type="term" value="C:cytoplasm"/>
    <property type="evidence" value="ECO:0007669"/>
    <property type="project" value="UniProtKB-ARBA"/>
</dbReference>
<keyword evidence="3 8" id="KW-0812">Transmembrane</keyword>
<evidence type="ECO:0000256" key="4">
    <source>
        <dbReference type="ARBA" id="ARBA00022927"/>
    </source>
</evidence>
<dbReference type="InterPro" id="IPR007305">
    <property type="entry name" value="Vesicle_transpt_Got1/SFT2"/>
</dbReference>
<accession>A0A067BXS5</accession>
<feature type="transmembrane region" description="Helical" evidence="8">
    <location>
        <begin position="113"/>
        <end position="133"/>
    </location>
</feature>
<keyword evidence="6 8" id="KW-0472">Membrane</keyword>
<evidence type="ECO:0000256" key="1">
    <source>
        <dbReference type="ARBA" id="ARBA00004141"/>
    </source>
</evidence>
<evidence type="ECO:0000256" key="5">
    <source>
        <dbReference type="ARBA" id="ARBA00022989"/>
    </source>
</evidence>
<sequence>MLAKATSMRASALEAASATASVAKEKAAATAAVAKVKASQAATIVQAKAGEAKVAAYTAAGKAPPVVSSDNPSADGETNSGSETESEGLLSEAPSQCQCFPNLSKKERIQGAIAAYAAGALFSFLSTLLMFGGPKHVKGFAFFYTLGNICSISSSMFLTGFLNQFKVMCMPIRRVACIVWISSMLLTIIVAVTMSRPGILVLLLVFIQYCAMLWYGASFIPYGRAMLKKICSKAAAQATTAV</sequence>
<feature type="transmembrane region" description="Helical" evidence="8">
    <location>
        <begin position="199"/>
        <end position="220"/>
    </location>
</feature>
<name>A0A067BXS5_SAPPC</name>
<dbReference type="InterPro" id="IPR011691">
    <property type="entry name" value="Vesicle_transpt_SFT2"/>
</dbReference>
<dbReference type="GO" id="GO:0015031">
    <property type="term" value="P:protein transport"/>
    <property type="evidence" value="ECO:0007669"/>
    <property type="project" value="UniProtKB-KW"/>
</dbReference>
<dbReference type="GO" id="GO:0012505">
    <property type="term" value="C:endomembrane system"/>
    <property type="evidence" value="ECO:0007669"/>
    <property type="project" value="UniProtKB-ARBA"/>
</dbReference>
<comment type="similarity">
    <text evidence="7 8">Belongs to the SFT2 family.</text>
</comment>
<dbReference type="GO" id="GO:0016020">
    <property type="term" value="C:membrane"/>
    <property type="evidence" value="ECO:0007669"/>
    <property type="project" value="UniProtKB-SubCell"/>
</dbReference>
<feature type="compositionally biased region" description="Low complexity" evidence="9">
    <location>
        <begin position="76"/>
        <end position="92"/>
    </location>
</feature>
<dbReference type="GeneID" id="24133662"/>
<dbReference type="PANTHER" id="PTHR23137">
    <property type="entry name" value="VESICLE TRANSPORT PROTEIN-RELATED"/>
    <property type="match status" value="1"/>
</dbReference>
<proteinExistence type="inferred from homology"/>
<evidence type="ECO:0000256" key="2">
    <source>
        <dbReference type="ARBA" id="ARBA00022448"/>
    </source>
</evidence>
<dbReference type="Proteomes" id="UP000030745">
    <property type="component" value="Unassembled WGS sequence"/>
</dbReference>
<evidence type="ECO:0000256" key="8">
    <source>
        <dbReference type="RuleBase" id="RU363111"/>
    </source>
</evidence>
<evidence type="ECO:0000256" key="9">
    <source>
        <dbReference type="SAM" id="MobiDB-lite"/>
    </source>
</evidence>
<comment type="function">
    <text evidence="8">May be involved in fusion of retrograde transport vesicles derived from an endocytic compartment with the Golgi complex.</text>
</comment>
<keyword evidence="11" id="KW-1185">Reference proteome</keyword>
<evidence type="ECO:0000256" key="3">
    <source>
        <dbReference type="ARBA" id="ARBA00022692"/>
    </source>
</evidence>
<evidence type="ECO:0000313" key="11">
    <source>
        <dbReference type="Proteomes" id="UP000030745"/>
    </source>
</evidence>
<comment type="subcellular location">
    <subcellularLocation>
        <location evidence="1 8">Membrane</location>
        <topology evidence="1 8">Multi-pass membrane protein</topology>
    </subcellularLocation>
</comment>